<accession>A0A6P6LYM4</accession>
<dbReference type="SUPFAM" id="SSF49562">
    <property type="entry name" value="C2 domain (Calcium/lipid-binding domain, CaLB)"/>
    <property type="match status" value="1"/>
</dbReference>
<dbReference type="SMART" id="SM00239">
    <property type="entry name" value="C2"/>
    <property type="match status" value="1"/>
</dbReference>
<dbReference type="GO" id="GO:0006887">
    <property type="term" value="P:exocytosis"/>
    <property type="evidence" value="ECO:0007669"/>
    <property type="project" value="TreeGrafter"/>
</dbReference>
<dbReference type="InterPro" id="IPR035892">
    <property type="entry name" value="C2_domain_sf"/>
</dbReference>
<dbReference type="KEGG" id="caua:113063406"/>
<dbReference type="GeneID" id="113063406"/>
<reference evidence="5" key="1">
    <citation type="submission" date="2025-08" db="UniProtKB">
        <authorList>
            <consortium name="RefSeq"/>
        </authorList>
    </citation>
    <scope>IDENTIFICATION</scope>
    <source>
        <strain evidence="5">Wakin</strain>
        <tissue evidence="5">Muscle</tissue>
    </source>
</reference>
<dbReference type="InterPro" id="IPR000008">
    <property type="entry name" value="C2_dom"/>
</dbReference>
<sequence>MKLEQENWEIIYDHVCPMDLGLFQALERERVLEVLQRDKALRTIEADRIRRLKVELQGISRQSAELNALPYGQRSCARCQRPLGKFWDCGSVCCGCSHLICKHCRVVRSAQEWKCTMCHAYREFKIKSGEWFLEQQAKKYPDGRESSYETIGDKLLQSYQRLSFIAVVPPTPPPVYEAPSQNRLVYLTEQDLKTSKPFTKSVENLMVSVSAHLRKFSKSQNDLSVEAAQLTVDHGLLQNSRHKSRSESALNTTNLCKAPSLPNLSQNRRGTEPYASTSTLYLTDDDASYTSACSDEQRDSNSSTGLDCGITENPCVTGEVEVAFGYNNRTSCLEITVKACKNLQMFGDMKKKCHPYAKVCLLPKKNHNYEMKTAVKRGNNPVYNETLTCVVAAEQLGSCVVQVSVWHSRGLKRKLFLGETHICLADVCLESTDSQRSVCYELGPKGHPLGGDVELLLKAQFQFLPQIYPHTADVLIGAAGQLKVVITDVSKLLSLSKAAYIEGILSIPGDRELVQRSPVLKKTTGSVQMNFSRLTRQALQQATLQLNLWEKNTFSLANRLLRTARLDRESSWQRLQQMPGEWHDFVLPLHAHVSTSMRS</sequence>
<keyword evidence="4" id="KW-1185">Reference proteome</keyword>
<organism evidence="4 5">
    <name type="scientific">Carassius auratus</name>
    <name type="common">Goldfish</name>
    <dbReference type="NCBI Taxonomy" id="7957"/>
    <lineage>
        <taxon>Eukaryota</taxon>
        <taxon>Metazoa</taxon>
        <taxon>Chordata</taxon>
        <taxon>Craniata</taxon>
        <taxon>Vertebrata</taxon>
        <taxon>Euteleostomi</taxon>
        <taxon>Actinopterygii</taxon>
        <taxon>Neopterygii</taxon>
        <taxon>Teleostei</taxon>
        <taxon>Ostariophysi</taxon>
        <taxon>Cypriniformes</taxon>
        <taxon>Cyprinidae</taxon>
        <taxon>Cyprininae</taxon>
        <taxon>Carassius</taxon>
    </lineage>
</organism>
<dbReference type="GO" id="GO:0031267">
    <property type="term" value="F:small GTPase binding"/>
    <property type="evidence" value="ECO:0007669"/>
    <property type="project" value="InterPro"/>
</dbReference>
<dbReference type="RefSeq" id="XP_026089553.1">
    <property type="nucleotide sequence ID" value="XM_026233768.1"/>
</dbReference>
<gene>
    <name evidence="5" type="primary">LOC113063406</name>
</gene>
<dbReference type="PROSITE" id="PS50004">
    <property type="entry name" value="C2"/>
    <property type="match status" value="1"/>
</dbReference>
<dbReference type="PANTHER" id="PTHR45716">
    <property type="entry name" value="BITESIZE, ISOFORM I"/>
    <property type="match status" value="1"/>
</dbReference>
<dbReference type="GO" id="GO:0006886">
    <property type="term" value="P:intracellular protein transport"/>
    <property type="evidence" value="ECO:0007669"/>
    <property type="project" value="InterPro"/>
</dbReference>
<evidence type="ECO:0000313" key="4">
    <source>
        <dbReference type="Proteomes" id="UP000515129"/>
    </source>
</evidence>
<dbReference type="Proteomes" id="UP000515129">
    <property type="component" value="Chromosome 45"/>
</dbReference>
<dbReference type="AlphaFoldDB" id="A0A6P6LYM4"/>
<evidence type="ECO:0000256" key="1">
    <source>
        <dbReference type="SAM" id="MobiDB-lite"/>
    </source>
</evidence>
<dbReference type="OrthoDB" id="195679at2759"/>
<feature type="compositionally biased region" description="Polar residues" evidence="1">
    <location>
        <begin position="262"/>
        <end position="272"/>
    </location>
</feature>
<feature type="domain" description="C2" evidence="2">
    <location>
        <begin position="316"/>
        <end position="437"/>
    </location>
</feature>
<dbReference type="Pfam" id="PF00168">
    <property type="entry name" value="C2"/>
    <property type="match status" value="1"/>
</dbReference>
<proteinExistence type="predicted"/>
<evidence type="ECO:0000313" key="5">
    <source>
        <dbReference type="RefSeq" id="XP_026089553.1"/>
    </source>
</evidence>
<dbReference type="GO" id="GO:0042043">
    <property type="term" value="F:neurexin family protein binding"/>
    <property type="evidence" value="ECO:0007669"/>
    <property type="project" value="TreeGrafter"/>
</dbReference>
<dbReference type="SUPFAM" id="SSF57903">
    <property type="entry name" value="FYVE/PHD zinc finger"/>
    <property type="match status" value="1"/>
</dbReference>
<dbReference type="Gene3D" id="3.30.40.10">
    <property type="entry name" value="Zinc/RING finger domain, C3HC4 (zinc finger)"/>
    <property type="match status" value="1"/>
</dbReference>
<dbReference type="Gene3D" id="2.60.40.150">
    <property type="entry name" value="C2 domain"/>
    <property type="match status" value="1"/>
</dbReference>
<dbReference type="PANTHER" id="PTHR45716:SF1">
    <property type="entry name" value="SYNAPTOTAGMIN-LIKE PROTEIN 3"/>
    <property type="match status" value="1"/>
</dbReference>
<dbReference type="InterPro" id="IPR041282">
    <property type="entry name" value="FYVE_2"/>
</dbReference>
<dbReference type="FunFam" id="3.30.40.10:FF:000018">
    <property type="entry name" value="Synaptotagmin-like 5, isoform CRA_a"/>
    <property type="match status" value="1"/>
</dbReference>
<protein>
    <submittedName>
        <fullName evidence="5">Synaptotagmin-like protein 3</fullName>
    </submittedName>
</protein>
<name>A0A6P6LYM4_CARAU</name>
<dbReference type="InterPro" id="IPR013083">
    <property type="entry name" value="Znf_RING/FYVE/PHD"/>
</dbReference>
<evidence type="ECO:0000259" key="3">
    <source>
        <dbReference type="PROSITE" id="PS50916"/>
    </source>
</evidence>
<dbReference type="InterPro" id="IPR010911">
    <property type="entry name" value="Rab_BD"/>
</dbReference>
<dbReference type="Pfam" id="PF02318">
    <property type="entry name" value="FYVE_2"/>
    <property type="match status" value="1"/>
</dbReference>
<dbReference type="PROSITE" id="PS50916">
    <property type="entry name" value="RABBD"/>
    <property type="match status" value="1"/>
</dbReference>
<feature type="region of interest" description="Disordered" evidence="1">
    <location>
        <begin position="236"/>
        <end position="272"/>
    </location>
</feature>
<evidence type="ECO:0000259" key="2">
    <source>
        <dbReference type="PROSITE" id="PS50004"/>
    </source>
</evidence>
<dbReference type="GO" id="GO:0070382">
    <property type="term" value="C:exocytic vesicle"/>
    <property type="evidence" value="ECO:0007669"/>
    <property type="project" value="TreeGrafter"/>
</dbReference>
<feature type="domain" description="RabBD" evidence="3">
    <location>
        <begin position="17"/>
        <end position="135"/>
    </location>
</feature>
<dbReference type="GO" id="GO:0005886">
    <property type="term" value="C:plasma membrane"/>
    <property type="evidence" value="ECO:0007669"/>
    <property type="project" value="TreeGrafter"/>
</dbReference>
<dbReference type="InterPro" id="IPR011011">
    <property type="entry name" value="Znf_FYVE_PHD"/>
</dbReference>